<dbReference type="InterPro" id="IPR010920">
    <property type="entry name" value="LSM_dom_sf"/>
</dbReference>
<dbReference type="Pfam" id="PF00027">
    <property type="entry name" value="cNMP_binding"/>
    <property type="match status" value="1"/>
</dbReference>
<evidence type="ECO:0000313" key="7">
    <source>
        <dbReference type="EMBL" id="NTS31910.1"/>
    </source>
</evidence>
<dbReference type="InterPro" id="IPR023408">
    <property type="entry name" value="MscS_beta-dom_sf"/>
</dbReference>
<gene>
    <name evidence="7" type="ORF">HQ945_11655</name>
</gene>
<dbReference type="Gene3D" id="2.60.120.10">
    <property type="entry name" value="Jelly Rolls"/>
    <property type="match status" value="1"/>
</dbReference>
<evidence type="ECO:0000256" key="4">
    <source>
        <dbReference type="ARBA" id="ARBA00023136"/>
    </source>
</evidence>
<keyword evidence="3 5" id="KW-1133">Transmembrane helix</keyword>
<dbReference type="EMBL" id="JABUMX010000002">
    <property type="protein sequence ID" value="NTS31910.1"/>
    <property type="molecule type" value="Genomic_DNA"/>
</dbReference>
<comment type="subcellular location">
    <subcellularLocation>
        <location evidence="1">Membrane</location>
    </subcellularLocation>
</comment>
<protein>
    <submittedName>
        <fullName evidence="7">Mechanosensitive ion channel</fullName>
    </submittedName>
</protein>
<sequence>MNIDPTIADMMSSPIINAGWVALAGVAATRALVRRHSILKLIAQIAFFIALTGILLANGILPYDIDPGRGSAVETVVLALVKIVWWMNVAWALVAFVRLFLVLEHTPREARLIQDIVVGLIYLGTALSIVAFVFGVPVGTLLATSGIFAIILGLALQNTLSDAFSGVALNLGRPFVLGDWIKLSDGTEGRVVESNWRATHLLTSGNNIAVLPNGFLAKLGLTNVSHPNETHGIPLSLRIAPTKPPAAAIECMEMVLLSCNSIVRDPPPLVALRGLDAAAIEVDLLFRVSSLAYSISAKNELIDLVYRHTRSAGLILASPASSPSLGGASSAIPDAPNSPARELLESVPFFAALSGEERQALADAGSSRIYRKDEIVARQGQTLGSLMFVQRGVLLLTRQGQHGEDEIMRLAPGDFFGEDALLPGTAEPGTMTAIASTVIFELDKKHLAPLFEERPDMAGDLAAMLAGRFEMGLRDAHSTRDRTHRRSVTEMLKSMETAFLAPNGGP</sequence>
<proteinExistence type="predicted"/>
<evidence type="ECO:0000259" key="6">
    <source>
        <dbReference type="PROSITE" id="PS50042"/>
    </source>
</evidence>
<dbReference type="SUPFAM" id="SSF51206">
    <property type="entry name" value="cAMP-binding domain-like"/>
    <property type="match status" value="1"/>
</dbReference>
<evidence type="ECO:0000256" key="5">
    <source>
        <dbReference type="SAM" id="Phobius"/>
    </source>
</evidence>
<evidence type="ECO:0000256" key="2">
    <source>
        <dbReference type="ARBA" id="ARBA00022692"/>
    </source>
</evidence>
<dbReference type="RefSeq" id="WP_113282127.1">
    <property type="nucleotide sequence ID" value="NZ_JABUMX010000002.1"/>
</dbReference>
<dbReference type="Gene3D" id="2.30.30.60">
    <property type="match status" value="1"/>
</dbReference>
<dbReference type="PROSITE" id="PS50042">
    <property type="entry name" value="CNMP_BINDING_3"/>
    <property type="match status" value="1"/>
</dbReference>
<name>A0A849VV81_9HYPH</name>
<keyword evidence="8" id="KW-1185">Reference proteome</keyword>
<dbReference type="Pfam" id="PF00924">
    <property type="entry name" value="MS_channel_2nd"/>
    <property type="match status" value="1"/>
</dbReference>
<dbReference type="Gene3D" id="1.10.287.1260">
    <property type="match status" value="1"/>
</dbReference>
<dbReference type="InterPro" id="IPR000595">
    <property type="entry name" value="cNMP-bd_dom"/>
</dbReference>
<feature type="transmembrane region" description="Helical" evidence="5">
    <location>
        <begin position="45"/>
        <end position="63"/>
    </location>
</feature>
<keyword evidence="4 5" id="KW-0472">Membrane</keyword>
<dbReference type="InterPro" id="IPR016846">
    <property type="entry name" value="cNMP-bd_ion_channel"/>
</dbReference>
<evidence type="ECO:0000313" key="8">
    <source>
        <dbReference type="Proteomes" id="UP000550508"/>
    </source>
</evidence>
<keyword evidence="2 5" id="KW-0812">Transmembrane</keyword>
<evidence type="ECO:0000256" key="3">
    <source>
        <dbReference type="ARBA" id="ARBA00022989"/>
    </source>
</evidence>
<dbReference type="AlphaFoldDB" id="A0A849VV81"/>
<evidence type="ECO:0000256" key="1">
    <source>
        <dbReference type="ARBA" id="ARBA00004370"/>
    </source>
</evidence>
<accession>A0A849VV81</accession>
<feature type="domain" description="Cyclic nucleotide-binding" evidence="6">
    <location>
        <begin position="349"/>
        <end position="451"/>
    </location>
</feature>
<dbReference type="PANTHER" id="PTHR30566">
    <property type="entry name" value="YNAI-RELATED MECHANOSENSITIVE ION CHANNEL"/>
    <property type="match status" value="1"/>
</dbReference>
<dbReference type="SMART" id="SM00100">
    <property type="entry name" value="cNMP"/>
    <property type="match status" value="1"/>
</dbReference>
<dbReference type="CDD" id="cd00038">
    <property type="entry name" value="CAP_ED"/>
    <property type="match status" value="1"/>
</dbReference>
<dbReference type="InterPro" id="IPR014710">
    <property type="entry name" value="RmlC-like_jellyroll"/>
</dbReference>
<comment type="caution">
    <text evidence="7">The sequence shown here is derived from an EMBL/GenBank/DDBJ whole genome shotgun (WGS) entry which is preliminary data.</text>
</comment>
<dbReference type="InterPro" id="IPR018490">
    <property type="entry name" value="cNMP-bd_dom_sf"/>
</dbReference>
<feature type="transmembrane region" description="Helical" evidence="5">
    <location>
        <begin position="83"/>
        <end position="103"/>
    </location>
</feature>
<organism evidence="7 8">
    <name type="scientific">Phyllobacterium pellucidum</name>
    <dbReference type="NCBI Taxonomy" id="2740464"/>
    <lineage>
        <taxon>Bacteria</taxon>
        <taxon>Pseudomonadati</taxon>
        <taxon>Pseudomonadota</taxon>
        <taxon>Alphaproteobacteria</taxon>
        <taxon>Hyphomicrobiales</taxon>
        <taxon>Phyllobacteriaceae</taxon>
        <taxon>Phyllobacterium</taxon>
    </lineage>
</organism>
<dbReference type="PIRSF" id="PIRSF026673">
    <property type="entry name" value="UCP026673_ion_chan"/>
    <property type="match status" value="1"/>
</dbReference>
<dbReference type="InterPro" id="IPR006685">
    <property type="entry name" value="MscS_channel_2nd"/>
</dbReference>
<feature type="transmembrane region" description="Helical" evidence="5">
    <location>
        <begin position="115"/>
        <end position="134"/>
    </location>
</feature>
<dbReference type="GO" id="GO:0016020">
    <property type="term" value="C:membrane"/>
    <property type="evidence" value="ECO:0007669"/>
    <property type="project" value="UniProtKB-SubCell"/>
</dbReference>
<dbReference type="GO" id="GO:0008381">
    <property type="term" value="F:mechanosensitive monoatomic ion channel activity"/>
    <property type="evidence" value="ECO:0007669"/>
    <property type="project" value="UniProtKB-ARBA"/>
</dbReference>
<dbReference type="PANTHER" id="PTHR30566:SF5">
    <property type="entry name" value="MECHANOSENSITIVE ION CHANNEL PROTEIN 1, MITOCHONDRIAL-RELATED"/>
    <property type="match status" value="1"/>
</dbReference>
<dbReference type="Proteomes" id="UP000550508">
    <property type="component" value="Unassembled WGS sequence"/>
</dbReference>
<dbReference type="SUPFAM" id="SSF50182">
    <property type="entry name" value="Sm-like ribonucleoproteins"/>
    <property type="match status" value="1"/>
</dbReference>
<reference evidence="7 8" key="1">
    <citation type="submission" date="2020-05" db="EMBL/GenBank/DDBJ databases">
        <authorList>
            <person name="Kim M.K."/>
        </authorList>
    </citation>
    <scope>NUCLEOTIDE SEQUENCE [LARGE SCALE GENOMIC DNA]</scope>
    <source>
        <strain evidence="7 8">BT25</strain>
    </source>
</reference>
<feature type="transmembrane region" description="Helical" evidence="5">
    <location>
        <begin position="15"/>
        <end position="33"/>
    </location>
</feature>